<reference evidence="3 4" key="1">
    <citation type="submission" date="2018-09" db="EMBL/GenBank/DDBJ databases">
        <title>Paenibacillus aracenensis nov. sp. isolated from a cave in southern Spain.</title>
        <authorList>
            <person name="Jurado V."/>
            <person name="Gutierrez-Patricio S."/>
            <person name="Gonzalez-Pimentel J.L."/>
            <person name="Miller A.Z."/>
            <person name="Laiz L."/>
            <person name="Saiz-Jimenez C."/>
        </authorList>
    </citation>
    <scope>NUCLEOTIDE SEQUENCE [LARGE SCALE GENOMIC DNA]</scope>
    <source>
        <strain evidence="3 4">DSM 22867</strain>
    </source>
</reference>
<comment type="caution">
    <text evidence="3">The sequence shown here is derived from an EMBL/GenBank/DDBJ whole genome shotgun (WGS) entry which is preliminary data.</text>
</comment>
<dbReference type="InterPro" id="IPR014529">
    <property type="entry name" value="UCP026631"/>
</dbReference>
<evidence type="ECO:0000313" key="3">
    <source>
        <dbReference type="EMBL" id="RIX50763.1"/>
    </source>
</evidence>
<dbReference type="OrthoDB" id="2195155at2"/>
<dbReference type="PIRSF" id="PIRSF026631">
    <property type="entry name" value="UCP026631"/>
    <property type="match status" value="1"/>
</dbReference>
<keyword evidence="1" id="KW-0812">Transmembrane</keyword>
<dbReference type="Proteomes" id="UP000266482">
    <property type="component" value="Unassembled WGS sequence"/>
</dbReference>
<gene>
    <name evidence="3" type="ORF">D3P08_18845</name>
</gene>
<keyword evidence="4" id="KW-1185">Reference proteome</keyword>
<feature type="transmembrane region" description="Helical" evidence="1">
    <location>
        <begin position="292"/>
        <end position="316"/>
    </location>
</feature>
<evidence type="ECO:0000259" key="2">
    <source>
        <dbReference type="Pfam" id="PF03703"/>
    </source>
</evidence>
<organism evidence="3 4">
    <name type="scientific">Paenibacillus nanensis</name>
    <dbReference type="NCBI Taxonomy" id="393251"/>
    <lineage>
        <taxon>Bacteria</taxon>
        <taxon>Bacillati</taxon>
        <taxon>Bacillota</taxon>
        <taxon>Bacilli</taxon>
        <taxon>Bacillales</taxon>
        <taxon>Paenibacillaceae</taxon>
        <taxon>Paenibacillus</taxon>
    </lineage>
</organism>
<evidence type="ECO:0000313" key="4">
    <source>
        <dbReference type="Proteomes" id="UP000266482"/>
    </source>
</evidence>
<sequence>MKRRLSSGASASSRRWKRMMNERRTLHPAYIGFGVLSILKGFLPIILISLIRGANGKGLEWYWFAGGGGALLLFAFISYLQWRRFGFWLENDRIIIRSGLVFREEKTIYYSRIHSVNIEQPLIQRMLGVVQLKIETPGGNKKADGILHTLKMEEANRIKELLRRAPSQGRQEGIVTADAEQMSISNAVVYGEVQAESDALAGAAISEGNGTRVGNTGSNAYAAFDRADTPDAAVALDAGKLFQAAATSLNFGLAAAFIGGLYSFADDFLDLLLPDHFFEDIVEDSISHTPNILLIVGAAVLIIGLAWVLSILLYILKYSGFTLRRDGKQVSLSYGLLEKKNVLFDPANVQAVIVNESWLRQPFGYSEVKLQVVSSDKNEQLMLHPFIKFSEIQELLDGFVPGMRVHSASRMSLSPRKALIYYVRIPMLIALVVCASLIAIFGAAGAWSLVLLPLTLWWRISSHRAAGLLLEEGQLTMRHRVFGRSTYYIRRPRIVVMKVRRTSGQRRKGVGSLSVNVLGSPFGYKVAGMDHNDIQPIWNWFSRTLPRKPEQKQ</sequence>
<dbReference type="PANTHER" id="PTHR34473">
    <property type="entry name" value="UPF0699 TRANSMEMBRANE PROTEIN YDBS"/>
    <property type="match status" value="1"/>
</dbReference>
<dbReference type="AlphaFoldDB" id="A0A3A1UWQ7"/>
<dbReference type="InterPro" id="IPR005182">
    <property type="entry name" value="YdbS-like_PH"/>
</dbReference>
<accession>A0A3A1UWQ7</accession>
<dbReference type="EMBL" id="QXQA01000013">
    <property type="protein sequence ID" value="RIX50763.1"/>
    <property type="molecule type" value="Genomic_DNA"/>
</dbReference>
<keyword evidence="1" id="KW-0472">Membrane</keyword>
<feature type="transmembrane region" description="Helical" evidence="1">
    <location>
        <begin position="419"/>
        <end position="444"/>
    </location>
</feature>
<name>A0A3A1UWQ7_9BACL</name>
<feature type="transmembrane region" description="Helical" evidence="1">
    <location>
        <begin position="61"/>
        <end position="80"/>
    </location>
</feature>
<feature type="transmembrane region" description="Helical" evidence="1">
    <location>
        <begin position="244"/>
        <end position="265"/>
    </location>
</feature>
<feature type="transmembrane region" description="Helical" evidence="1">
    <location>
        <begin position="28"/>
        <end position="49"/>
    </location>
</feature>
<evidence type="ECO:0000256" key="1">
    <source>
        <dbReference type="SAM" id="Phobius"/>
    </source>
</evidence>
<protein>
    <recommendedName>
        <fullName evidence="2">YdbS-like PH domain-containing protein</fullName>
    </recommendedName>
</protein>
<dbReference type="Pfam" id="PF03703">
    <property type="entry name" value="bPH_2"/>
    <property type="match status" value="3"/>
</dbReference>
<keyword evidence="1" id="KW-1133">Transmembrane helix</keyword>
<feature type="domain" description="YdbS-like PH" evidence="2">
    <location>
        <begin position="318"/>
        <end position="395"/>
    </location>
</feature>
<dbReference type="PANTHER" id="PTHR34473:SF2">
    <property type="entry name" value="UPF0699 TRANSMEMBRANE PROTEIN YDBT"/>
    <property type="match status" value="1"/>
</dbReference>
<feature type="domain" description="YdbS-like PH" evidence="2">
    <location>
        <begin position="82"/>
        <end position="161"/>
    </location>
</feature>
<feature type="domain" description="YdbS-like PH" evidence="2">
    <location>
        <begin position="464"/>
        <end position="540"/>
    </location>
</feature>
<proteinExistence type="predicted"/>